<name>A0A5C6DKF8_9BACT</name>
<keyword evidence="1" id="KW-0812">Transmembrane</keyword>
<dbReference type="AlphaFoldDB" id="A0A5C6DKF8"/>
<dbReference type="EMBL" id="SJPV01000005">
    <property type="protein sequence ID" value="TWU37072.1"/>
    <property type="molecule type" value="Genomic_DNA"/>
</dbReference>
<keyword evidence="1" id="KW-1133">Transmembrane helix</keyword>
<feature type="transmembrane region" description="Helical" evidence="1">
    <location>
        <begin position="28"/>
        <end position="46"/>
    </location>
</feature>
<reference evidence="2 3" key="1">
    <citation type="submission" date="2019-02" db="EMBL/GenBank/DDBJ databases">
        <title>Deep-cultivation of Planctomycetes and their phenomic and genomic characterization uncovers novel biology.</title>
        <authorList>
            <person name="Wiegand S."/>
            <person name="Jogler M."/>
            <person name="Boedeker C."/>
            <person name="Pinto D."/>
            <person name="Vollmers J."/>
            <person name="Rivas-Marin E."/>
            <person name="Kohn T."/>
            <person name="Peeters S.H."/>
            <person name="Heuer A."/>
            <person name="Rast P."/>
            <person name="Oberbeckmann S."/>
            <person name="Bunk B."/>
            <person name="Jeske O."/>
            <person name="Meyerdierks A."/>
            <person name="Storesund J.E."/>
            <person name="Kallscheuer N."/>
            <person name="Luecker S."/>
            <person name="Lage O.M."/>
            <person name="Pohl T."/>
            <person name="Merkel B.J."/>
            <person name="Hornburger P."/>
            <person name="Mueller R.-W."/>
            <person name="Bruemmer F."/>
            <person name="Labrenz M."/>
            <person name="Spormann A.M."/>
            <person name="Op Den Camp H."/>
            <person name="Overmann J."/>
            <person name="Amann R."/>
            <person name="Jetten M.S.M."/>
            <person name="Mascher T."/>
            <person name="Medema M.H."/>
            <person name="Devos D.P."/>
            <person name="Kaster A.-K."/>
            <person name="Ovreas L."/>
            <person name="Rohde M."/>
            <person name="Galperin M.Y."/>
            <person name="Jogler C."/>
        </authorList>
    </citation>
    <scope>NUCLEOTIDE SEQUENCE [LARGE SCALE GENOMIC DNA]</scope>
    <source>
        <strain evidence="2 3">Poly41</strain>
    </source>
</reference>
<dbReference type="Pfam" id="PF09912">
    <property type="entry name" value="DUF2141"/>
    <property type="match status" value="1"/>
</dbReference>
<comment type="caution">
    <text evidence="2">The sequence shown here is derived from an EMBL/GenBank/DDBJ whole genome shotgun (WGS) entry which is preliminary data.</text>
</comment>
<evidence type="ECO:0000256" key="1">
    <source>
        <dbReference type="SAM" id="Phobius"/>
    </source>
</evidence>
<evidence type="ECO:0008006" key="4">
    <source>
        <dbReference type="Google" id="ProtNLM"/>
    </source>
</evidence>
<evidence type="ECO:0000313" key="2">
    <source>
        <dbReference type="EMBL" id="TWU37072.1"/>
    </source>
</evidence>
<sequence>MPPNDDDPYDVPLTDRFTGRWQQNHGNLIMAFLAGLLILGLSTLVYRQVRFVPPRFPDGDSLAPQRKLLQQNAGIGESFRFRVLGAANDRGKMVVAVFTDAESFPQFDKSVQTTTTAISDGVAEGAIDRSGLPGSIAIGVFHDENEDGVLNKNTLGAPSERYGFSNNPRVMEETPLYEEAEMELPSDGATIDLSVR</sequence>
<gene>
    <name evidence="2" type="ORF">Poly41_31980</name>
</gene>
<organism evidence="2 3">
    <name type="scientific">Novipirellula artificiosorum</name>
    <dbReference type="NCBI Taxonomy" id="2528016"/>
    <lineage>
        <taxon>Bacteria</taxon>
        <taxon>Pseudomonadati</taxon>
        <taxon>Planctomycetota</taxon>
        <taxon>Planctomycetia</taxon>
        <taxon>Pirellulales</taxon>
        <taxon>Pirellulaceae</taxon>
        <taxon>Novipirellula</taxon>
    </lineage>
</organism>
<proteinExistence type="predicted"/>
<dbReference type="RefSeq" id="WP_231615674.1">
    <property type="nucleotide sequence ID" value="NZ_SJPV01000005.1"/>
</dbReference>
<dbReference type="Proteomes" id="UP000319143">
    <property type="component" value="Unassembled WGS sequence"/>
</dbReference>
<accession>A0A5C6DKF8</accession>
<keyword evidence="3" id="KW-1185">Reference proteome</keyword>
<keyword evidence="1" id="KW-0472">Membrane</keyword>
<evidence type="ECO:0000313" key="3">
    <source>
        <dbReference type="Proteomes" id="UP000319143"/>
    </source>
</evidence>
<protein>
    <recommendedName>
        <fullName evidence="4">DUF2141 domain-containing protein</fullName>
    </recommendedName>
</protein>
<dbReference type="InterPro" id="IPR018673">
    <property type="entry name" value="DUF2141"/>
</dbReference>